<proteinExistence type="predicted"/>
<organism evidence="5">
    <name type="scientific">Siphoviridae sp. ctorp6</name>
    <dbReference type="NCBI Taxonomy" id="2825673"/>
    <lineage>
        <taxon>Viruses</taxon>
        <taxon>Duplodnaviria</taxon>
        <taxon>Heunggongvirae</taxon>
        <taxon>Uroviricota</taxon>
        <taxon>Caudoviricetes</taxon>
    </lineage>
</organism>
<evidence type="ECO:0000259" key="4">
    <source>
        <dbReference type="Pfam" id="PF10145"/>
    </source>
</evidence>
<feature type="domain" description="Phage tail tape measure protein" evidence="4">
    <location>
        <begin position="105"/>
        <end position="299"/>
    </location>
</feature>
<dbReference type="EMBL" id="BK015394">
    <property type="protein sequence ID" value="DAE04754.1"/>
    <property type="molecule type" value="Genomic_DNA"/>
</dbReference>
<keyword evidence="3" id="KW-0175">Coiled coil</keyword>
<dbReference type="InterPro" id="IPR010090">
    <property type="entry name" value="Phage_tape_meas"/>
</dbReference>
<keyword evidence="2" id="KW-1188">Viral release from host cell</keyword>
<name>A0A8S5PCP7_9CAUD</name>
<dbReference type="PANTHER" id="PTHR37813">
    <property type="entry name" value="FELS-2 PROPHAGE PROTEIN"/>
    <property type="match status" value="1"/>
</dbReference>
<accession>A0A8S5PCP7</accession>
<evidence type="ECO:0000313" key="5">
    <source>
        <dbReference type="EMBL" id="DAE04754.1"/>
    </source>
</evidence>
<dbReference type="GO" id="GO:0098003">
    <property type="term" value="P:viral tail assembly"/>
    <property type="evidence" value="ECO:0007669"/>
    <property type="project" value="UniProtKB-KW"/>
</dbReference>
<feature type="coiled-coil region" evidence="3">
    <location>
        <begin position="747"/>
        <end position="800"/>
    </location>
</feature>
<evidence type="ECO:0000256" key="2">
    <source>
        <dbReference type="ARBA" id="ARBA00022612"/>
    </source>
</evidence>
<protein>
    <submittedName>
        <fullName evidence="5">Minor tail protein</fullName>
    </submittedName>
</protein>
<keyword evidence="1" id="KW-1245">Viral tail assembly</keyword>
<reference evidence="5" key="1">
    <citation type="journal article" date="2021" name="Proc. Natl. Acad. Sci. U.S.A.">
        <title>A Catalog of Tens of Thousands of Viruses from Human Metagenomes Reveals Hidden Associations with Chronic Diseases.</title>
        <authorList>
            <person name="Tisza M.J."/>
            <person name="Buck C.B."/>
        </authorList>
    </citation>
    <scope>NUCLEOTIDE SEQUENCE</scope>
    <source>
        <strain evidence="5">Ctorp6</strain>
    </source>
</reference>
<dbReference type="PANTHER" id="PTHR37813:SF1">
    <property type="entry name" value="FELS-2 PROPHAGE PROTEIN"/>
    <property type="match status" value="1"/>
</dbReference>
<sequence>MSGSLKLAPLMMDIKVDIANFKSDMGKIKTEAVARANEVSKQMEKTIKVGNQMSNVGGKLTKTVTLPLAGAGIAATKMAVDYESSFAKVSTLLDKNVVDYGKYKNDILDASSKSKVAVGEFSEAVYGSISAGVDQTKAIKFTTDAMKLAKGGFTDGAKAVDVMTTAINGYGMKAEDATKISDMLITTQNLGKTTVDELASSMGAVIPVANSVNFGIDELSAAYAQLTKNGIATAESGTYLKSMLSELGKSGSITDKTLRELTGKGFADLKKEGKATSDIIKLLDDDAKKNGKSLKDMFGSVEAGTAAMVLAKGSGKEYDEMLAAMQKSAGATQEAFDKMDATPAEQLKGALNELKNEAIKLGAKAIPIVTEAAKFISKLVDGFTKLSPAMQENIIKFGLVAAAAGPVLKIAGGLVTTYGKLKPLVSGATTVLSKSIPALGKLGSSLATHSGLLGKFGSALSGLAPAGVTAASGLAKVTAGAAGMSTAAAGGTTALTGVVSTLGGLVLPAAGAVAAIGGVALAGKAIYDNLQKEVIPSIDLFADRTVIDYNKAGQAVGAHTVKISEETQKQLSSYLKLSNDAQQLSMNMYTGITAVTDKSVGKISSKVDEMANSVTSSIEKQKNDTISKYQEMFTSTKAITKEEQADILKTVNDGYQQRINKTKYLKDQITGIYKEIKDNGGKITKSQQERIDQLYDQMKTEAVQSMSSSKAEQEVILNRLNESSTKITADMAGKAIKEMNKIESESVKSAGRKRDELVRQAEELKTIEGGKYEEKAQKIIDAANKEYKEAVKNAKGIKKDGIDKLMSAHTELADKVDVSTGDIVSWWDKMFGKWDKWEPESKEATITTNHVDKYTVVGNRAGIGGAYKFNANGNDYIPYDGYNARLHKGERVLTAKENEEYTAQKIYGKGNTGAVTLNVPLYINGKEFAHATVDDISEEMGFRR</sequence>
<evidence type="ECO:0000256" key="1">
    <source>
        <dbReference type="ARBA" id="ARBA00022465"/>
    </source>
</evidence>
<dbReference type="NCBIfam" id="TIGR01760">
    <property type="entry name" value="tape_meas_TP901"/>
    <property type="match status" value="1"/>
</dbReference>
<dbReference type="Pfam" id="PF10145">
    <property type="entry name" value="PhageMin_Tail"/>
    <property type="match status" value="1"/>
</dbReference>
<evidence type="ECO:0000256" key="3">
    <source>
        <dbReference type="SAM" id="Coils"/>
    </source>
</evidence>